<keyword evidence="3" id="KW-1185">Reference proteome</keyword>
<dbReference type="InterPro" id="IPR035979">
    <property type="entry name" value="RBD_domain_sf"/>
</dbReference>
<dbReference type="Gene3D" id="3.30.70.330">
    <property type="match status" value="1"/>
</dbReference>
<accession>A0AAV0PML9</accession>
<evidence type="ECO:0000313" key="3">
    <source>
        <dbReference type="Proteomes" id="UP001154282"/>
    </source>
</evidence>
<evidence type="ECO:0000313" key="2">
    <source>
        <dbReference type="EMBL" id="CAI0472528.1"/>
    </source>
</evidence>
<feature type="domain" description="RRM" evidence="1">
    <location>
        <begin position="151"/>
        <end position="222"/>
    </location>
</feature>
<reference evidence="2" key="1">
    <citation type="submission" date="2022-08" db="EMBL/GenBank/DDBJ databases">
        <authorList>
            <person name="Gutierrez-Valencia J."/>
        </authorList>
    </citation>
    <scope>NUCLEOTIDE SEQUENCE</scope>
</reference>
<dbReference type="Proteomes" id="UP001154282">
    <property type="component" value="Unassembled WGS sequence"/>
</dbReference>
<dbReference type="InterPro" id="IPR012677">
    <property type="entry name" value="Nucleotide-bd_a/b_plait_sf"/>
</dbReference>
<gene>
    <name evidence="2" type="ORF">LITE_LOCUS39295</name>
</gene>
<dbReference type="EMBL" id="CAMGYJ010000009">
    <property type="protein sequence ID" value="CAI0472528.1"/>
    <property type="molecule type" value="Genomic_DNA"/>
</dbReference>
<dbReference type="GO" id="GO:0003723">
    <property type="term" value="F:RNA binding"/>
    <property type="evidence" value="ECO:0007669"/>
    <property type="project" value="InterPro"/>
</dbReference>
<dbReference type="InterPro" id="IPR000504">
    <property type="entry name" value="RRM_dom"/>
</dbReference>
<proteinExistence type="predicted"/>
<sequence>MSLLRNGIRSAFALRSSASRLGSPPFLLQSANHFSTEAGRPLSPASAPANPSVDPFLQNPGIAYGKLFGNTRHTLKTDIINMLEGCDLGLEDIKFNYTRSYGPVAVLLQFPSRQAYDNAFKVIAKKGRLYRLQMANRSEWDLQQPFYGKTVLVQGVPPNAQLDDIERFLSGFDFDSSSIQFIRQGMPPNSIRTAVVKFASQVQAMNALISKNGAFCLNNRVVMRVIQ</sequence>
<name>A0AAV0PML9_9ROSI</name>
<organism evidence="2 3">
    <name type="scientific">Linum tenue</name>
    <dbReference type="NCBI Taxonomy" id="586396"/>
    <lineage>
        <taxon>Eukaryota</taxon>
        <taxon>Viridiplantae</taxon>
        <taxon>Streptophyta</taxon>
        <taxon>Embryophyta</taxon>
        <taxon>Tracheophyta</taxon>
        <taxon>Spermatophyta</taxon>
        <taxon>Magnoliopsida</taxon>
        <taxon>eudicotyledons</taxon>
        <taxon>Gunneridae</taxon>
        <taxon>Pentapetalae</taxon>
        <taxon>rosids</taxon>
        <taxon>fabids</taxon>
        <taxon>Malpighiales</taxon>
        <taxon>Linaceae</taxon>
        <taxon>Linum</taxon>
    </lineage>
</organism>
<evidence type="ECO:0000259" key="1">
    <source>
        <dbReference type="Pfam" id="PF00076"/>
    </source>
</evidence>
<dbReference type="PANTHER" id="PTHR48167">
    <property type="entry name" value="EXPRESSED PROTEIN"/>
    <property type="match status" value="1"/>
</dbReference>
<dbReference type="SUPFAM" id="SSF54928">
    <property type="entry name" value="RNA-binding domain, RBD"/>
    <property type="match status" value="1"/>
</dbReference>
<comment type="caution">
    <text evidence="2">The sequence shown here is derived from an EMBL/GenBank/DDBJ whole genome shotgun (WGS) entry which is preliminary data.</text>
</comment>
<protein>
    <recommendedName>
        <fullName evidence="1">RRM domain-containing protein</fullName>
    </recommendedName>
</protein>
<dbReference type="PANTHER" id="PTHR48167:SF2">
    <property type="entry name" value="EXPRESSED PROTEIN"/>
    <property type="match status" value="1"/>
</dbReference>
<dbReference type="Pfam" id="PF00076">
    <property type="entry name" value="RRM_1"/>
    <property type="match status" value="1"/>
</dbReference>
<dbReference type="AlphaFoldDB" id="A0AAV0PML9"/>